<dbReference type="EMBL" id="CP126653">
    <property type="protein sequence ID" value="WJZ89027.1"/>
    <property type="molecule type" value="Genomic_DNA"/>
</dbReference>
<sequence length="263" mass="29875">MEHSPGFVHPKQPHLVCKLHKSLYGLKQAPRAWFEKLRNALIAFGFITTGSNQSLFIRITNTHTIFVLVYVDDILVTGCNNEEVQTIINQLNKSFTLKDLGEVNYFLGIQVRHTTEGLHLSQTKYIKDLLCKAKMQFAKSSSTPMTSGLKLSAYGSDPIENGQLYKSTVGALQYVTITRPEISYYVNRVCQFMQNPLEFHWKIVKRILRYLNGTLDYGLHLRRSSQLNLVGFCDVDWATNPDDRRSTSGYCVFLGGKLGVMVL</sequence>
<dbReference type="SUPFAM" id="SSF56672">
    <property type="entry name" value="DNA/RNA polymerases"/>
    <property type="match status" value="1"/>
</dbReference>
<protein>
    <recommendedName>
        <fullName evidence="1">Reverse transcriptase Ty1/copia-type domain-containing protein</fullName>
    </recommendedName>
</protein>
<name>A0ABY9C231_VITVI</name>
<evidence type="ECO:0000259" key="1">
    <source>
        <dbReference type="Pfam" id="PF07727"/>
    </source>
</evidence>
<organism evidence="2 3">
    <name type="scientific">Vitis vinifera</name>
    <name type="common">Grape</name>
    <dbReference type="NCBI Taxonomy" id="29760"/>
    <lineage>
        <taxon>Eukaryota</taxon>
        <taxon>Viridiplantae</taxon>
        <taxon>Streptophyta</taxon>
        <taxon>Embryophyta</taxon>
        <taxon>Tracheophyta</taxon>
        <taxon>Spermatophyta</taxon>
        <taxon>Magnoliopsida</taxon>
        <taxon>eudicotyledons</taxon>
        <taxon>Gunneridae</taxon>
        <taxon>Pentapetalae</taxon>
        <taxon>rosids</taxon>
        <taxon>Vitales</taxon>
        <taxon>Vitaceae</taxon>
        <taxon>Viteae</taxon>
        <taxon>Vitis</taxon>
    </lineage>
</organism>
<evidence type="ECO:0000313" key="3">
    <source>
        <dbReference type="Proteomes" id="UP001227230"/>
    </source>
</evidence>
<gene>
    <name evidence="2" type="ORF">VitviT2T_008278</name>
</gene>
<dbReference type="Pfam" id="PF07727">
    <property type="entry name" value="RVT_2"/>
    <property type="match status" value="1"/>
</dbReference>
<evidence type="ECO:0000313" key="2">
    <source>
        <dbReference type="EMBL" id="WJZ89027.1"/>
    </source>
</evidence>
<dbReference type="PANTHER" id="PTHR11439">
    <property type="entry name" value="GAG-POL-RELATED RETROTRANSPOSON"/>
    <property type="match status" value="1"/>
</dbReference>
<dbReference type="InterPro" id="IPR043502">
    <property type="entry name" value="DNA/RNA_pol_sf"/>
</dbReference>
<accession>A0ABY9C231</accession>
<reference evidence="2 3" key="1">
    <citation type="journal article" date="2023" name="Hortic Res">
        <title>The complete reference genome for grapevine (Vitis vinifera L.) genetics and breeding.</title>
        <authorList>
            <person name="Shi X."/>
            <person name="Cao S."/>
            <person name="Wang X."/>
            <person name="Huang S."/>
            <person name="Wang Y."/>
            <person name="Liu Z."/>
            <person name="Liu W."/>
            <person name="Leng X."/>
            <person name="Peng Y."/>
            <person name="Wang N."/>
            <person name="Wang Y."/>
            <person name="Ma Z."/>
            <person name="Xu X."/>
            <person name="Zhang F."/>
            <person name="Xue H."/>
            <person name="Zhong H."/>
            <person name="Wang Y."/>
            <person name="Zhang K."/>
            <person name="Velt A."/>
            <person name="Avia K."/>
            <person name="Holtgrawe D."/>
            <person name="Grimplet J."/>
            <person name="Matus J.T."/>
            <person name="Ware D."/>
            <person name="Wu X."/>
            <person name="Wang H."/>
            <person name="Liu C."/>
            <person name="Fang Y."/>
            <person name="Rustenholz C."/>
            <person name="Cheng Z."/>
            <person name="Xiao H."/>
            <person name="Zhou Y."/>
        </authorList>
    </citation>
    <scope>NUCLEOTIDE SEQUENCE [LARGE SCALE GENOMIC DNA]</scope>
    <source>
        <strain evidence="3">cv. Pinot noir / PN40024</strain>
        <tissue evidence="2">Leaf</tissue>
    </source>
</reference>
<feature type="domain" description="Reverse transcriptase Ty1/copia-type" evidence="1">
    <location>
        <begin position="2"/>
        <end position="146"/>
    </location>
</feature>
<dbReference type="InterPro" id="IPR013103">
    <property type="entry name" value="RVT_2"/>
</dbReference>
<dbReference type="Proteomes" id="UP001227230">
    <property type="component" value="Chromosome 6"/>
</dbReference>
<keyword evidence="3" id="KW-1185">Reference proteome</keyword>
<dbReference type="PANTHER" id="PTHR11439:SF500">
    <property type="entry name" value="RNA-DIRECTED DNA POLYMERASE"/>
    <property type="match status" value="1"/>
</dbReference>
<proteinExistence type="predicted"/>